<keyword evidence="6" id="KW-0472">Membrane</keyword>
<dbReference type="SMART" id="SM00015">
    <property type="entry name" value="IQ"/>
    <property type="match status" value="1"/>
</dbReference>
<feature type="transmembrane region" description="Helical" evidence="6">
    <location>
        <begin position="39"/>
        <end position="64"/>
    </location>
</feature>
<dbReference type="Gene3D" id="1.10.238.10">
    <property type="entry name" value="EF-hand"/>
    <property type="match status" value="2"/>
</dbReference>
<feature type="domain" description="EF-hand" evidence="7">
    <location>
        <begin position="393"/>
        <end position="428"/>
    </location>
</feature>
<dbReference type="SUPFAM" id="SSF47473">
    <property type="entry name" value="EF-hand"/>
    <property type="match status" value="1"/>
</dbReference>
<protein>
    <recommendedName>
        <fullName evidence="7">EF-hand domain-containing protein</fullName>
    </recommendedName>
</protein>
<evidence type="ECO:0000256" key="5">
    <source>
        <dbReference type="SAM" id="MobiDB-lite"/>
    </source>
</evidence>
<sequence length="936" mass="105245">MLNSDNYQSSNISDGINPLISNQEYGPPLVSSGKICQQVYGVFPCANSIGGYIFLVGVYQYLLITGERLVSRGSKTIFNILGTGIFGATIFQISKTLPRIVMVIASGVSASKEKAQNQISSGISTTVGATVFNLTLMWGICLINGTKDMTKNPAFQPAESSPFKRLKGLRGTSSSHNLEFKLLICFIHIETSYTAGIMLLSLIPFVLVQPVTAFNSFFGRRILIFITLIVSLMLLLSYFLYQILNPWMQERSLEYSKYENLLAGFLHHVQRHARGKLINEEGQPDIDVIKRLFHETDRDANKCLTLPELENLILEMQSGKVKVDKDYALSKILNSFDQNDDKIIEEEEFVVEQYTKKQRDEIAEIEHIMARLLKHVQTQALEAEHLVKDDGNPNVERTKEIFHQYDFEGNNAITKPELEELLGSVKFGEVEINRDDSVKKVLRDFDRDGNDMIDEHEFVHGMTKWLNEAISVTKCPDKKRAIDEYDKIKWSEVDKIVYEVEKDGEINYKLLTWVFNKSVLQVLLGIAILTLCSKPLVISIKDLSDAIGMPSFLIPFVMVPLALNAKMAIAAIFPASQKSLKTASLTFSEIYGGVIMNNIMGMATLLAVLSLQVKGFSLLSKTYIQAPAMGSADWLKNVIGMKKAKDGRSKKLKGTTAIKRSNGCKGDDPLQKEPSKTTNGDFIKNQRELGMPIEDRAAIKIQTAFRAYVARKTLRRLKGNTRLQFLTQRPSVKKQASSALNYIHSWNMMQTEIRARRVHMVMEGHLKQKKQENQLKLEAKLQNVEIEWSGGPETMEVILGRIHHREEAAMKRERAMAYAFSHQWRANSNPVFGSGNNEMGKANWGWSWMDRWVAARPWESRHPVHASPKKINDKASKTTKSTTSPTKKIPLSVKLTSPNGKVNVKAKKSNEVAAQKASSKVKEAGSEKQEVVVEAN</sequence>
<feature type="region of interest" description="Disordered" evidence="5">
    <location>
        <begin position="658"/>
        <end position="682"/>
    </location>
</feature>
<dbReference type="InterPro" id="IPR011992">
    <property type="entry name" value="EF-hand-dom_pair"/>
</dbReference>
<feature type="domain" description="EF-hand" evidence="7">
    <location>
        <begin position="433"/>
        <end position="468"/>
    </location>
</feature>
<dbReference type="EMBL" id="JAJAGQ010000011">
    <property type="protein sequence ID" value="KAJ8549503.1"/>
    <property type="molecule type" value="Genomic_DNA"/>
</dbReference>
<dbReference type="GO" id="GO:0015369">
    <property type="term" value="F:calcium:proton antiporter activity"/>
    <property type="evidence" value="ECO:0007669"/>
    <property type="project" value="TreeGrafter"/>
</dbReference>
<keyword evidence="1" id="KW-0813">Transport</keyword>
<dbReference type="GO" id="GO:0016020">
    <property type="term" value="C:membrane"/>
    <property type="evidence" value="ECO:0007669"/>
    <property type="project" value="InterPro"/>
</dbReference>
<accession>A0A9Q1M4I8</accession>
<gene>
    <name evidence="8" type="ORF">K7X08_033210</name>
</gene>
<feature type="transmembrane region" description="Helical" evidence="6">
    <location>
        <begin position="552"/>
        <end position="573"/>
    </location>
</feature>
<feature type="compositionally biased region" description="Basic and acidic residues" evidence="5">
    <location>
        <begin position="920"/>
        <end position="936"/>
    </location>
</feature>
<reference evidence="9" key="1">
    <citation type="journal article" date="2023" name="Proc. Natl. Acad. Sci. U.S.A.">
        <title>Genomic and structural basis for evolution of tropane alkaloid biosynthesis.</title>
        <authorList>
            <person name="Wanga Y.-J."/>
            <person name="Taina T."/>
            <person name="Yua J.-Y."/>
            <person name="Lia J."/>
            <person name="Xua B."/>
            <person name="Chenc J."/>
            <person name="D'Auriad J.C."/>
            <person name="Huanga J.-P."/>
            <person name="Huanga S.-X."/>
        </authorList>
    </citation>
    <scope>NUCLEOTIDE SEQUENCE [LARGE SCALE GENOMIC DNA]</scope>
    <source>
        <strain evidence="9">cv. KIB-2019</strain>
    </source>
</reference>
<evidence type="ECO:0000313" key="9">
    <source>
        <dbReference type="Proteomes" id="UP001152561"/>
    </source>
</evidence>
<dbReference type="CDD" id="cd23767">
    <property type="entry name" value="IQCD"/>
    <property type="match status" value="1"/>
</dbReference>
<evidence type="ECO:0000256" key="4">
    <source>
        <dbReference type="ARBA" id="ARBA00023065"/>
    </source>
</evidence>
<feature type="transmembrane region" description="Helical" evidence="6">
    <location>
        <begin position="182"/>
        <end position="207"/>
    </location>
</feature>
<evidence type="ECO:0000256" key="1">
    <source>
        <dbReference type="ARBA" id="ARBA00022449"/>
    </source>
</evidence>
<keyword evidence="6" id="KW-1133">Transmembrane helix</keyword>
<name>A0A9Q1M4I8_9SOLA</name>
<dbReference type="GO" id="GO:0005509">
    <property type="term" value="F:calcium ion binding"/>
    <property type="evidence" value="ECO:0007669"/>
    <property type="project" value="InterPro"/>
</dbReference>
<evidence type="ECO:0000313" key="8">
    <source>
        <dbReference type="EMBL" id="KAJ8549503.1"/>
    </source>
</evidence>
<dbReference type="InterPro" id="IPR000048">
    <property type="entry name" value="IQ_motif_EF-hand-BS"/>
</dbReference>
<evidence type="ECO:0000256" key="3">
    <source>
        <dbReference type="ARBA" id="ARBA00022860"/>
    </source>
</evidence>
<keyword evidence="3" id="KW-0112">Calmodulin-binding</keyword>
<dbReference type="InterPro" id="IPR002048">
    <property type="entry name" value="EF_hand_dom"/>
</dbReference>
<dbReference type="SMART" id="SM00054">
    <property type="entry name" value="EFh"/>
    <property type="match status" value="4"/>
</dbReference>
<keyword evidence="2" id="KW-0106">Calcium</keyword>
<feature type="region of interest" description="Disordered" evidence="5">
    <location>
        <begin position="860"/>
        <end position="936"/>
    </location>
</feature>
<feature type="transmembrane region" description="Helical" evidence="6">
    <location>
        <begin position="76"/>
        <end position="93"/>
    </location>
</feature>
<feature type="transmembrane region" description="Helical" evidence="6">
    <location>
        <begin position="119"/>
        <end position="143"/>
    </location>
</feature>
<comment type="caution">
    <text evidence="8">The sequence shown here is derived from an EMBL/GenBank/DDBJ whole genome shotgun (WGS) entry which is preliminary data.</text>
</comment>
<proteinExistence type="predicted"/>
<dbReference type="PANTHER" id="PTHR31503:SF85">
    <property type="entry name" value="CALCIUM-BINDING EF-HAND FAMILY PROTEIN"/>
    <property type="match status" value="1"/>
</dbReference>
<dbReference type="CDD" id="cd00051">
    <property type="entry name" value="EFh"/>
    <property type="match status" value="1"/>
</dbReference>
<dbReference type="AlphaFoldDB" id="A0A9Q1M4I8"/>
<keyword evidence="1" id="KW-0050">Antiport</keyword>
<feature type="compositionally biased region" description="Low complexity" evidence="5">
    <location>
        <begin position="878"/>
        <end position="888"/>
    </location>
</feature>
<keyword evidence="6" id="KW-0812">Transmembrane</keyword>
<dbReference type="Pfam" id="PF13499">
    <property type="entry name" value="EF-hand_7"/>
    <property type="match status" value="1"/>
</dbReference>
<dbReference type="InterPro" id="IPR018247">
    <property type="entry name" value="EF_Hand_1_Ca_BS"/>
</dbReference>
<evidence type="ECO:0000256" key="2">
    <source>
        <dbReference type="ARBA" id="ARBA00022837"/>
    </source>
</evidence>
<feature type="transmembrane region" description="Helical" evidence="6">
    <location>
        <begin position="222"/>
        <end position="241"/>
    </location>
</feature>
<keyword evidence="9" id="KW-1185">Reference proteome</keyword>
<feature type="domain" description="EF-hand" evidence="7">
    <location>
        <begin position="284"/>
        <end position="319"/>
    </location>
</feature>
<organism evidence="8 9">
    <name type="scientific">Anisodus acutangulus</name>
    <dbReference type="NCBI Taxonomy" id="402998"/>
    <lineage>
        <taxon>Eukaryota</taxon>
        <taxon>Viridiplantae</taxon>
        <taxon>Streptophyta</taxon>
        <taxon>Embryophyta</taxon>
        <taxon>Tracheophyta</taxon>
        <taxon>Spermatophyta</taxon>
        <taxon>Magnoliopsida</taxon>
        <taxon>eudicotyledons</taxon>
        <taxon>Gunneridae</taxon>
        <taxon>Pentapetalae</taxon>
        <taxon>asterids</taxon>
        <taxon>lamiids</taxon>
        <taxon>Solanales</taxon>
        <taxon>Solanaceae</taxon>
        <taxon>Solanoideae</taxon>
        <taxon>Hyoscyameae</taxon>
        <taxon>Anisodus</taxon>
    </lineage>
</organism>
<dbReference type="PROSITE" id="PS50096">
    <property type="entry name" value="IQ"/>
    <property type="match status" value="1"/>
</dbReference>
<dbReference type="GO" id="GO:0006874">
    <property type="term" value="P:intracellular calcium ion homeostasis"/>
    <property type="evidence" value="ECO:0007669"/>
    <property type="project" value="TreeGrafter"/>
</dbReference>
<evidence type="ECO:0000256" key="6">
    <source>
        <dbReference type="SAM" id="Phobius"/>
    </source>
</evidence>
<dbReference type="PROSITE" id="PS50222">
    <property type="entry name" value="EF_HAND_2"/>
    <property type="match status" value="3"/>
</dbReference>
<dbReference type="Proteomes" id="UP001152561">
    <property type="component" value="Unassembled WGS sequence"/>
</dbReference>
<keyword evidence="4" id="KW-0406">Ion transport</keyword>
<feature type="transmembrane region" description="Helical" evidence="6">
    <location>
        <begin position="594"/>
        <end position="613"/>
    </location>
</feature>
<evidence type="ECO:0000259" key="7">
    <source>
        <dbReference type="PROSITE" id="PS50222"/>
    </source>
</evidence>
<dbReference type="InterPro" id="IPR004713">
    <property type="entry name" value="CaH_exchang"/>
</dbReference>
<dbReference type="PANTHER" id="PTHR31503">
    <property type="entry name" value="VACUOLAR CALCIUM ION TRANSPORTER"/>
    <property type="match status" value="1"/>
</dbReference>
<dbReference type="Pfam" id="PF00612">
    <property type="entry name" value="IQ"/>
    <property type="match status" value="1"/>
</dbReference>
<dbReference type="PROSITE" id="PS00018">
    <property type="entry name" value="EF_HAND_1"/>
    <property type="match status" value="3"/>
</dbReference>
<feature type="compositionally biased region" description="Basic and acidic residues" evidence="5">
    <location>
        <begin position="665"/>
        <end position="675"/>
    </location>
</feature>
<feature type="transmembrane region" description="Helical" evidence="6">
    <location>
        <begin position="519"/>
        <end position="540"/>
    </location>
</feature>
<dbReference type="OrthoDB" id="26525at2759"/>
<dbReference type="GO" id="GO:0005516">
    <property type="term" value="F:calmodulin binding"/>
    <property type="evidence" value="ECO:0007669"/>
    <property type="project" value="UniProtKB-KW"/>
</dbReference>